<evidence type="ECO:0000256" key="1">
    <source>
        <dbReference type="ARBA" id="ARBA00022723"/>
    </source>
</evidence>
<dbReference type="GO" id="GO:0016787">
    <property type="term" value="F:hydrolase activity"/>
    <property type="evidence" value="ECO:0007669"/>
    <property type="project" value="UniProtKB-KW"/>
</dbReference>
<organism evidence="4 5">
    <name type="scientific">Platanthera zijinensis</name>
    <dbReference type="NCBI Taxonomy" id="2320716"/>
    <lineage>
        <taxon>Eukaryota</taxon>
        <taxon>Viridiplantae</taxon>
        <taxon>Streptophyta</taxon>
        <taxon>Embryophyta</taxon>
        <taxon>Tracheophyta</taxon>
        <taxon>Spermatophyta</taxon>
        <taxon>Magnoliopsida</taxon>
        <taxon>Liliopsida</taxon>
        <taxon>Asparagales</taxon>
        <taxon>Orchidaceae</taxon>
        <taxon>Orchidoideae</taxon>
        <taxon>Orchideae</taxon>
        <taxon>Orchidinae</taxon>
        <taxon>Platanthera</taxon>
    </lineage>
</organism>
<dbReference type="Pfam" id="PF25597">
    <property type="entry name" value="SH3_retrovirus"/>
    <property type="match status" value="1"/>
</dbReference>
<dbReference type="Proteomes" id="UP001418222">
    <property type="component" value="Unassembled WGS sequence"/>
</dbReference>
<dbReference type="EMBL" id="JBBWWQ010000019">
    <property type="protein sequence ID" value="KAK8918587.1"/>
    <property type="molecule type" value="Genomic_DNA"/>
</dbReference>
<sequence>METCTQFSSPLKIIRTDNAQEYTSRTFTNLCTEFNIINQTSCAYTPQQNGVAERKNRHLLDVTRSLMLQIQVPTSFWNFAVSAACHLINCMTTSVLGFAIPFSLLFPSQSPFTLTPHVFGCTCYVHSLGPTTDKLVPRASKCMFLGYSRTQKGYLCYSPTTDKVIVSVNVTFRENQPFYYSSSNSAPFTSIPCPTVLVTSSLPPLIPTPLSAPMPPLPPKPPLLRVYTRRASASGALQQPSYTGDIPWTGDSASTSTAHPMANYVSMHRLWLPLRKFALSLSLSLSFVSIPNSVQDIFLHLGWRVAMEEEMTALWSNQTWDLVLPSGQSCVSCKWVFAIKHAPDGTVDMLKARLVARAFTQQPGLDYDETFSPVAKLNSVRVLISLVIHRHWPLHQLDIKNAFLNDDLQETVYMNQPPGFETMGESRVCYLRKSIYGLKQSPKAWFDKFSKAVREVGFKSSSTDFSLFTRHQPTGIVILLVYVDDILIIDDDSIGMQQIKKHLNSIFQTKDLGALRYFLGLEVARRPDGLVLSQRKYCLDLFHNAGYSGCKSVETLMDANHKLCAHRPDSDSLLTNRVLSAPCREIDISDSYKT</sequence>
<dbReference type="Gene3D" id="3.30.420.10">
    <property type="entry name" value="Ribonuclease H-like superfamily/Ribonuclease H"/>
    <property type="match status" value="1"/>
</dbReference>
<dbReference type="InterPro" id="IPR012337">
    <property type="entry name" value="RNaseH-like_sf"/>
</dbReference>
<keyword evidence="5" id="KW-1185">Reference proteome</keyword>
<dbReference type="InterPro" id="IPR057670">
    <property type="entry name" value="SH3_retrovirus"/>
</dbReference>
<dbReference type="PROSITE" id="PS50994">
    <property type="entry name" value="INTEGRASE"/>
    <property type="match status" value="1"/>
</dbReference>
<feature type="domain" description="Integrase catalytic" evidence="3">
    <location>
        <begin position="1"/>
        <end position="109"/>
    </location>
</feature>
<dbReference type="InterPro" id="IPR001584">
    <property type="entry name" value="Integrase_cat-core"/>
</dbReference>
<dbReference type="SUPFAM" id="SSF56672">
    <property type="entry name" value="DNA/RNA polymerases"/>
    <property type="match status" value="1"/>
</dbReference>
<dbReference type="InterPro" id="IPR043502">
    <property type="entry name" value="DNA/RNA_pol_sf"/>
</dbReference>
<dbReference type="PANTHER" id="PTHR42648:SF28">
    <property type="entry name" value="TRANSPOSON-ENCODED PROTEIN WITH RIBONUCLEASE H-LIKE AND RETROVIRUS ZINC FINGER-LIKE DOMAINS"/>
    <property type="match status" value="1"/>
</dbReference>
<gene>
    <name evidence="4" type="ORF">KSP39_PZI021501</name>
</gene>
<dbReference type="SUPFAM" id="SSF53098">
    <property type="entry name" value="Ribonuclease H-like"/>
    <property type="match status" value="1"/>
</dbReference>
<evidence type="ECO:0000259" key="3">
    <source>
        <dbReference type="PROSITE" id="PS50994"/>
    </source>
</evidence>
<dbReference type="PANTHER" id="PTHR42648">
    <property type="entry name" value="TRANSPOSASE, PUTATIVE-RELATED"/>
    <property type="match status" value="1"/>
</dbReference>
<evidence type="ECO:0000256" key="2">
    <source>
        <dbReference type="ARBA" id="ARBA00022801"/>
    </source>
</evidence>
<dbReference type="GO" id="GO:0003676">
    <property type="term" value="F:nucleic acid binding"/>
    <property type="evidence" value="ECO:0007669"/>
    <property type="project" value="InterPro"/>
</dbReference>
<keyword evidence="1" id="KW-0479">Metal-binding</keyword>
<keyword evidence="2" id="KW-0378">Hydrolase</keyword>
<evidence type="ECO:0000313" key="4">
    <source>
        <dbReference type="EMBL" id="KAK8918587.1"/>
    </source>
</evidence>
<dbReference type="InterPro" id="IPR039537">
    <property type="entry name" value="Retrotran_Ty1/copia-like"/>
</dbReference>
<proteinExistence type="predicted"/>
<accession>A0AAP0FW37</accession>
<dbReference type="InterPro" id="IPR013103">
    <property type="entry name" value="RVT_2"/>
</dbReference>
<protein>
    <recommendedName>
        <fullName evidence="3">Integrase catalytic domain-containing protein</fullName>
    </recommendedName>
</protein>
<dbReference type="InterPro" id="IPR036397">
    <property type="entry name" value="RNaseH_sf"/>
</dbReference>
<dbReference type="Pfam" id="PF07727">
    <property type="entry name" value="RVT_2"/>
    <property type="match status" value="1"/>
</dbReference>
<evidence type="ECO:0000313" key="5">
    <source>
        <dbReference type="Proteomes" id="UP001418222"/>
    </source>
</evidence>
<comment type="caution">
    <text evidence="4">The sequence shown here is derived from an EMBL/GenBank/DDBJ whole genome shotgun (WGS) entry which is preliminary data.</text>
</comment>
<dbReference type="GO" id="GO:0046872">
    <property type="term" value="F:metal ion binding"/>
    <property type="evidence" value="ECO:0007669"/>
    <property type="project" value="UniProtKB-KW"/>
</dbReference>
<dbReference type="AlphaFoldDB" id="A0AAP0FW37"/>
<name>A0AAP0FW37_9ASPA</name>
<dbReference type="GO" id="GO:0015074">
    <property type="term" value="P:DNA integration"/>
    <property type="evidence" value="ECO:0007669"/>
    <property type="project" value="InterPro"/>
</dbReference>
<reference evidence="4 5" key="1">
    <citation type="journal article" date="2022" name="Nat. Plants">
        <title>Genomes of leafy and leafless Platanthera orchids illuminate the evolution of mycoheterotrophy.</title>
        <authorList>
            <person name="Li M.H."/>
            <person name="Liu K.W."/>
            <person name="Li Z."/>
            <person name="Lu H.C."/>
            <person name="Ye Q.L."/>
            <person name="Zhang D."/>
            <person name="Wang J.Y."/>
            <person name="Li Y.F."/>
            <person name="Zhong Z.M."/>
            <person name="Liu X."/>
            <person name="Yu X."/>
            <person name="Liu D.K."/>
            <person name="Tu X.D."/>
            <person name="Liu B."/>
            <person name="Hao Y."/>
            <person name="Liao X.Y."/>
            <person name="Jiang Y.T."/>
            <person name="Sun W.H."/>
            <person name="Chen J."/>
            <person name="Chen Y.Q."/>
            <person name="Ai Y."/>
            <person name="Zhai J.W."/>
            <person name="Wu S.S."/>
            <person name="Zhou Z."/>
            <person name="Hsiao Y.Y."/>
            <person name="Wu W.L."/>
            <person name="Chen Y.Y."/>
            <person name="Lin Y.F."/>
            <person name="Hsu J.L."/>
            <person name="Li C.Y."/>
            <person name="Wang Z.W."/>
            <person name="Zhao X."/>
            <person name="Zhong W.Y."/>
            <person name="Ma X.K."/>
            <person name="Ma L."/>
            <person name="Huang J."/>
            <person name="Chen G.Z."/>
            <person name="Huang M.Z."/>
            <person name="Huang L."/>
            <person name="Peng D.H."/>
            <person name="Luo Y.B."/>
            <person name="Zou S.Q."/>
            <person name="Chen S.P."/>
            <person name="Lan S."/>
            <person name="Tsai W.C."/>
            <person name="Van de Peer Y."/>
            <person name="Liu Z.J."/>
        </authorList>
    </citation>
    <scope>NUCLEOTIDE SEQUENCE [LARGE SCALE GENOMIC DNA]</scope>
    <source>
        <strain evidence="4">Lor287</strain>
    </source>
</reference>